<protein>
    <submittedName>
        <fullName evidence="3">Uncharacterized protein</fullName>
    </submittedName>
</protein>
<evidence type="ECO:0000313" key="3">
    <source>
        <dbReference type="EMBL" id="EST49478.1"/>
    </source>
</evidence>
<evidence type="ECO:0000313" key="4">
    <source>
        <dbReference type="EMBL" id="KAH0571436.1"/>
    </source>
</evidence>
<dbReference type="AlphaFoldDB" id="V6LYX8"/>
<accession>V6LYX8</accession>
<reference evidence="4" key="2">
    <citation type="submission" date="2020-12" db="EMBL/GenBank/DDBJ databases">
        <title>New Spironucleus salmonicida genome in near-complete chromosomes.</title>
        <authorList>
            <person name="Xu F."/>
            <person name="Kurt Z."/>
            <person name="Jimenez-Gonzalez A."/>
            <person name="Astvaldsson A."/>
            <person name="Andersson J.O."/>
            <person name="Svard S.G."/>
        </authorList>
    </citation>
    <scope>NUCLEOTIDE SEQUENCE</scope>
    <source>
        <strain evidence="4">ATCC 50377</strain>
    </source>
</reference>
<keyword evidence="5" id="KW-1185">Reference proteome</keyword>
<keyword evidence="2" id="KW-0472">Membrane</keyword>
<dbReference type="Proteomes" id="UP000018208">
    <property type="component" value="Unassembled WGS sequence"/>
</dbReference>
<feature type="coiled-coil region" evidence="1">
    <location>
        <begin position="32"/>
        <end position="59"/>
    </location>
</feature>
<reference evidence="3 4" key="1">
    <citation type="journal article" date="2014" name="PLoS Genet.">
        <title>The Genome of Spironucleus salmonicida Highlights a Fish Pathogen Adapted to Fluctuating Environments.</title>
        <authorList>
            <person name="Xu F."/>
            <person name="Jerlstrom-Hultqvist J."/>
            <person name="Einarsson E."/>
            <person name="Astvaldsson A."/>
            <person name="Svard S.G."/>
            <person name="Andersson J.O."/>
        </authorList>
    </citation>
    <scope>NUCLEOTIDE SEQUENCE</scope>
    <source>
        <strain evidence="4">ATCC 50377</strain>
    </source>
</reference>
<evidence type="ECO:0000313" key="5">
    <source>
        <dbReference type="Proteomes" id="UP000018208"/>
    </source>
</evidence>
<dbReference type="EMBL" id="AUWU02000006">
    <property type="protein sequence ID" value="KAH0571436.1"/>
    <property type="molecule type" value="Genomic_DNA"/>
</dbReference>
<evidence type="ECO:0000256" key="1">
    <source>
        <dbReference type="SAM" id="Coils"/>
    </source>
</evidence>
<evidence type="ECO:0000256" key="2">
    <source>
        <dbReference type="SAM" id="Phobius"/>
    </source>
</evidence>
<dbReference type="EMBL" id="KI545950">
    <property type="protein sequence ID" value="EST49478.1"/>
    <property type="molecule type" value="Genomic_DNA"/>
</dbReference>
<keyword evidence="2" id="KW-1133">Transmembrane helix</keyword>
<name>V6LYX8_9EUKA</name>
<keyword evidence="1" id="KW-0175">Coiled coil</keyword>
<sequence>MNSITVLNRYHTELTKIIQLIQKQSPPPFQLIEEAFQTLQKYRNELTSATAKAKALVGQERQALQSATLQHKNQFQTFSSQLQQYQPQFQIPQQNLSMETLALDARTHLDIGATQAKISAQELDRQNIQLTGIQLVAENVRTGFQKGGKLADIISCDERKHYIAQICCSCASIFALIVVAILKMAIKK</sequence>
<feature type="transmembrane region" description="Helical" evidence="2">
    <location>
        <begin position="162"/>
        <end position="182"/>
    </location>
</feature>
<proteinExistence type="predicted"/>
<gene>
    <name evidence="3" type="ORF">SS50377_10227</name>
    <name evidence="4" type="ORF">SS50377_25621</name>
</gene>
<keyword evidence="2" id="KW-0812">Transmembrane</keyword>
<dbReference type="VEuPathDB" id="GiardiaDB:SS50377_25621"/>
<organism evidence="3">
    <name type="scientific">Spironucleus salmonicida</name>
    <dbReference type="NCBI Taxonomy" id="348837"/>
    <lineage>
        <taxon>Eukaryota</taxon>
        <taxon>Metamonada</taxon>
        <taxon>Diplomonadida</taxon>
        <taxon>Hexamitidae</taxon>
        <taxon>Hexamitinae</taxon>
        <taxon>Spironucleus</taxon>
    </lineage>
</organism>